<name>A0A8S4BDF7_9TELE</name>
<dbReference type="SMART" id="SM00326">
    <property type="entry name" value="SH3"/>
    <property type="match status" value="3"/>
</dbReference>
<dbReference type="OrthoDB" id="27823at2759"/>
<feature type="compositionally biased region" description="Polar residues" evidence="3">
    <location>
        <begin position="475"/>
        <end position="491"/>
    </location>
</feature>
<dbReference type="PROSITE" id="PS50002">
    <property type="entry name" value="SH3"/>
    <property type="match status" value="3"/>
</dbReference>
<dbReference type="InterPro" id="IPR050384">
    <property type="entry name" value="Endophilin_SH3RF"/>
</dbReference>
<feature type="domain" description="SH3" evidence="4">
    <location>
        <begin position="1031"/>
        <end position="1109"/>
    </location>
</feature>
<dbReference type="Proteomes" id="UP000677803">
    <property type="component" value="Unassembled WGS sequence"/>
</dbReference>
<evidence type="ECO:0000313" key="5">
    <source>
        <dbReference type="EMBL" id="CAG5929428.1"/>
    </source>
</evidence>
<feature type="region of interest" description="Disordered" evidence="3">
    <location>
        <begin position="821"/>
        <end position="872"/>
    </location>
</feature>
<feature type="compositionally biased region" description="Polar residues" evidence="3">
    <location>
        <begin position="395"/>
        <end position="405"/>
    </location>
</feature>
<dbReference type="SUPFAM" id="SSF50044">
    <property type="entry name" value="SH3-domain"/>
    <property type="match status" value="3"/>
</dbReference>
<feature type="compositionally biased region" description="Pro residues" evidence="3">
    <location>
        <begin position="541"/>
        <end position="555"/>
    </location>
</feature>
<evidence type="ECO:0000256" key="3">
    <source>
        <dbReference type="SAM" id="MobiDB-lite"/>
    </source>
</evidence>
<dbReference type="CDD" id="cd11816">
    <property type="entry name" value="SH3_Eve1_3"/>
    <property type="match status" value="1"/>
</dbReference>
<reference evidence="5" key="1">
    <citation type="submission" date="2021-05" db="EMBL/GenBank/DDBJ databases">
        <authorList>
            <person name="Tigano A."/>
        </authorList>
    </citation>
    <scope>NUCLEOTIDE SEQUENCE</scope>
</reference>
<dbReference type="EMBL" id="CAJRST010014446">
    <property type="protein sequence ID" value="CAG5929428.1"/>
    <property type="molecule type" value="Genomic_DNA"/>
</dbReference>
<accession>A0A8S4BDF7</accession>
<feature type="compositionally biased region" description="Pro residues" evidence="3">
    <location>
        <begin position="121"/>
        <end position="131"/>
    </location>
</feature>
<dbReference type="PRINTS" id="PR00499">
    <property type="entry name" value="P67PHOX"/>
</dbReference>
<feature type="compositionally biased region" description="Pro residues" evidence="3">
    <location>
        <begin position="188"/>
        <end position="197"/>
    </location>
</feature>
<dbReference type="AlphaFoldDB" id="A0A8S4BDF7"/>
<feature type="domain" description="SH3" evidence="4">
    <location>
        <begin position="963"/>
        <end position="1022"/>
    </location>
</feature>
<feature type="region of interest" description="Disordered" evidence="3">
    <location>
        <begin position="342"/>
        <end position="776"/>
    </location>
</feature>
<feature type="compositionally biased region" description="Low complexity" evidence="3">
    <location>
        <begin position="728"/>
        <end position="754"/>
    </location>
</feature>
<dbReference type="PRINTS" id="PR00452">
    <property type="entry name" value="SH3DOMAIN"/>
</dbReference>
<dbReference type="InterPro" id="IPR035835">
    <property type="entry name" value="Eve1_SH3_3"/>
</dbReference>
<feature type="region of interest" description="Disordered" evidence="3">
    <location>
        <begin position="1"/>
        <end position="198"/>
    </location>
</feature>
<feature type="compositionally biased region" description="Pro residues" evidence="3">
    <location>
        <begin position="651"/>
        <end position="665"/>
    </location>
</feature>
<gene>
    <name evidence="5" type="ORF">MMEN_LOCUS13052</name>
</gene>
<feature type="compositionally biased region" description="Pro residues" evidence="3">
    <location>
        <begin position="524"/>
        <end position="533"/>
    </location>
</feature>
<evidence type="ECO:0000256" key="1">
    <source>
        <dbReference type="ARBA" id="ARBA00022443"/>
    </source>
</evidence>
<feature type="compositionally biased region" description="Basic and acidic residues" evidence="3">
    <location>
        <begin position="12"/>
        <end position="22"/>
    </location>
</feature>
<feature type="compositionally biased region" description="Polar residues" evidence="3">
    <location>
        <begin position="943"/>
        <end position="959"/>
    </location>
</feature>
<feature type="compositionally biased region" description="Pro residues" evidence="3">
    <location>
        <begin position="702"/>
        <end position="718"/>
    </location>
</feature>
<dbReference type="Gene3D" id="2.30.30.40">
    <property type="entry name" value="SH3 Domains"/>
    <property type="match status" value="3"/>
</dbReference>
<feature type="compositionally biased region" description="Acidic residues" evidence="3">
    <location>
        <begin position="361"/>
        <end position="372"/>
    </location>
</feature>
<dbReference type="PANTHER" id="PTHR14167:SF116">
    <property type="entry name" value="CAP, ISOFORM AC"/>
    <property type="match status" value="1"/>
</dbReference>
<comment type="caution">
    <text evidence="5">The sequence shown here is derived from an EMBL/GenBank/DDBJ whole genome shotgun (WGS) entry which is preliminary data.</text>
</comment>
<keyword evidence="1 2" id="KW-0728">SH3 domain</keyword>
<dbReference type="Pfam" id="PF00018">
    <property type="entry name" value="SH3_1"/>
    <property type="match status" value="3"/>
</dbReference>
<protein>
    <submittedName>
        <fullName evidence="5">(Atlantic silverside) hypothetical protein</fullName>
    </submittedName>
</protein>
<dbReference type="InterPro" id="IPR001452">
    <property type="entry name" value="SH3_domain"/>
</dbReference>
<keyword evidence="6" id="KW-1185">Reference proteome</keyword>
<feature type="compositionally biased region" description="Acidic residues" evidence="3">
    <location>
        <begin position="1"/>
        <end position="11"/>
    </location>
</feature>
<evidence type="ECO:0000259" key="4">
    <source>
        <dbReference type="PROSITE" id="PS50002"/>
    </source>
</evidence>
<feature type="region of interest" description="Disordered" evidence="3">
    <location>
        <begin position="931"/>
        <end position="959"/>
    </location>
</feature>
<dbReference type="InterPro" id="IPR036028">
    <property type="entry name" value="SH3-like_dom_sf"/>
</dbReference>
<feature type="compositionally biased region" description="Low complexity" evidence="3">
    <location>
        <begin position="147"/>
        <end position="166"/>
    </location>
</feature>
<evidence type="ECO:0000256" key="2">
    <source>
        <dbReference type="PROSITE-ProRule" id="PRU00192"/>
    </source>
</evidence>
<evidence type="ECO:0000313" key="6">
    <source>
        <dbReference type="Proteomes" id="UP000677803"/>
    </source>
</evidence>
<sequence length="1128" mass="121378">MAEARSEEEEENMRRDTREQVVRRQPNSSGGRPDRRKPEHRHSQGPLSSIRAAIKRTSTRSTSLSETPRERDRERDRDRERRRPEITILSAEPLASTSWFPGTAGGFPPPPPPAAQIWGPTIPPCIQPPPSYEEVIREKTQEQVLLPSSSSSRSAASRPASTITIATQTDPGLDPDPHEPQVRRPVRPARPPLPNPLKPSCVDDIATAACQSGLTPLLTATHPERVTHNSTNTQCCNLFPELCSPLTSGSRDQTDECDQSPAAADAALPSTSLHVILERPTPRPRSKVGIHPVRNEVKVQTLVKLREDGVATLARRAKSDSTNQEGSQGKYLQELLQAFSSDDWGFPDHRSDSSELSQSGSEEEEEDADGEDMGTLKARIQAFEQQQQAEEESCGSRQSGTAEQTVSKRPEPRPRPRLSGVKSVPPVIAPKPKNLLASPKPSSKVFWEDQSSSAAPTEPISAETSETSVAELDPTPNQSSEPSGSGITKSAQVLEPQPAKTTEKPSLTPKPQSVTEAASCSVPVPAPRPPPPKVSSLSSNPSPPNPRPPPRPPVAPRANVASQQDKSTVDFRSGAQTEVLAKGETPENISTEAVKGGSIRPNVQTKPAALTSPRRASAPNLAQRPISQTSPDPNPVASKLKSVGPSTSSKPPVPAPIKPPTPAPAPATRRSSVVQTKSEEPSTTNPNSSDPPRPSSVKLLPVRPPPIKSIPSRPPPPAVNLTSSANQTTPPSKAPPTSSVSPVTTSVPSSVTASQRVAKKGPPLPPRPKPGHPLYNSYMKQEVLIVLDDPSPARSEDQMVEVKSQSTITPIINTSQCLLDLDTQPEPVPDQDSQSKSALEDLTLSDSQSILPEQPAEQKEQPDPSPVSGPRCVARFDYEGEEEDELTFSQGDVIVLLELIGEEWGRGRIHGRLGVFPLNFTEVVEPLPQPEAAQEEMSKQISKETAGTESSAVLKTPQGSDSEAEEWVVALFDFPGQTEEDLSFHKGALIHVTEHIDAEWRKGKLEGRAGLFPAAFTQPSQAPSDTAQQPVVKGTAKALFDFTAESEGELTLKVGDMITQLESVDEQWIFGTVGEQHDCLQWPFGAADITARESKKQVLKSPCLCAGADSKAGQRAERRQSVAFSISG</sequence>
<proteinExistence type="predicted"/>
<organism evidence="5 6">
    <name type="scientific">Menidia menidia</name>
    <name type="common">Atlantic silverside</name>
    <dbReference type="NCBI Taxonomy" id="238744"/>
    <lineage>
        <taxon>Eukaryota</taxon>
        <taxon>Metazoa</taxon>
        <taxon>Chordata</taxon>
        <taxon>Craniata</taxon>
        <taxon>Vertebrata</taxon>
        <taxon>Euteleostomi</taxon>
        <taxon>Actinopterygii</taxon>
        <taxon>Neopterygii</taxon>
        <taxon>Teleostei</taxon>
        <taxon>Neoteleostei</taxon>
        <taxon>Acanthomorphata</taxon>
        <taxon>Ovalentaria</taxon>
        <taxon>Atherinomorphae</taxon>
        <taxon>Atheriniformes</taxon>
        <taxon>Atherinopsidae</taxon>
        <taxon>Menidiinae</taxon>
        <taxon>Menidia</taxon>
    </lineage>
</organism>
<feature type="domain" description="SH3" evidence="4">
    <location>
        <begin position="867"/>
        <end position="926"/>
    </location>
</feature>
<dbReference type="PANTHER" id="PTHR14167">
    <property type="entry name" value="SH3 DOMAIN-CONTAINING"/>
    <property type="match status" value="1"/>
</dbReference>
<feature type="compositionally biased region" description="Basic and acidic residues" evidence="3">
    <location>
        <begin position="67"/>
        <end position="85"/>
    </location>
</feature>